<comment type="catalytic activity">
    <reaction evidence="10">
        <text>L-histidinol phosphate + H2O = L-histidinol + phosphate</text>
        <dbReference type="Rhea" id="RHEA:14465"/>
        <dbReference type="ChEBI" id="CHEBI:15377"/>
        <dbReference type="ChEBI" id="CHEBI:43474"/>
        <dbReference type="ChEBI" id="CHEBI:57699"/>
        <dbReference type="ChEBI" id="CHEBI:57980"/>
        <dbReference type="EC" id="3.1.3.15"/>
    </reaction>
</comment>
<evidence type="ECO:0000256" key="8">
    <source>
        <dbReference type="ARBA" id="ARBA00022842"/>
    </source>
</evidence>
<dbReference type="KEGG" id="hdi:HDIA_4061"/>
<evidence type="ECO:0000256" key="10">
    <source>
        <dbReference type="ARBA" id="ARBA00049158"/>
    </source>
</evidence>
<dbReference type="PANTHER" id="PTHR43200">
    <property type="entry name" value="PHOSPHATASE"/>
    <property type="match status" value="1"/>
</dbReference>
<comment type="similarity">
    <text evidence="3">Belongs to the inositol monophosphatase superfamily.</text>
</comment>
<evidence type="ECO:0000256" key="7">
    <source>
        <dbReference type="ARBA" id="ARBA00022801"/>
    </source>
</evidence>
<dbReference type="GO" id="GO:0046872">
    <property type="term" value="F:metal ion binding"/>
    <property type="evidence" value="ECO:0007669"/>
    <property type="project" value="UniProtKB-KW"/>
</dbReference>
<evidence type="ECO:0000256" key="1">
    <source>
        <dbReference type="ARBA" id="ARBA00001946"/>
    </source>
</evidence>
<dbReference type="CDD" id="cd01641">
    <property type="entry name" value="Bacterial_IMPase_like_1"/>
    <property type="match status" value="1"/>
</dbReference>
<evidence type="ECO:0000256" key="9">
    <source>
        <dbReference type="ARBA" id="ARBA00023102"/>
    </source>
</evidence>
<dbReference type="InterPro" id="IPR051090">
    <property type="entry name" value="Inositol_monoP_superfamily"/>
</dbReference>
<comment type="pathway">
    <text evidence="2">Amino-acid biosynthesis; L-histidine biosynthesis; L-histidine from 5-phospho-alpha-D-ribose 1-diphosphate: step 8/9.</text>
</comment>
<evidence type="ECO:0000256" key="11">
    <source>
        <dbReference type="NCBIfam" id="TIGR02067"/>
    </source>
</evidence>
<keyword evidence="5" id="KW-0028">Amino-acid biosynthesis</keyword>
<name>A0A2C9DB96_9HYPH</name>
<protein>
    <recommendedName>
        <fullName evidence="4 11">Histidinol-phosphatase</fullName>
        <ecNumber evidence="4 11">3.1.3.15</ecNumber>
    </recommendedName>
</protein>
<dbReference type="SUPFAM" id="SSF56655">
    <property type="entry name" value="Carbohydrate phosphatase"/>
    <property type="match status" value="1"/>
</dbReference>
<evidence type="ECO:0000256" key="3">
    <source>
        <dbReference type="ARBA" id="ARBA00009759"/>
    </source>
</evidence>
<dbReference type="FunFam" id="3.30.540.10:FF:000030">
    <property type="entry name" value="Inositol monophosphatase"/>
    <property type="match status" value="1"/>
</dbReference>
<keyword evidence="6 12" id="KW-0479">Metal-binding</keyword>
<feature type="binding site" evidence="12">
    <location>
        <position position="70"/>
    </location>
    <ligand>
        <name>Mg(2+)</name>
        <dbReference type="ChEBI" id="CHEBI:18420"/>
        <label>1</label>
        <note>catalytic</note>
    </ligand>
</feature>
<keyword evidence="14" id="KW-1185">Reference proteome</keyword>
<keyword evidence="7 13" id="KW-0378">Hydrolase</keyword>
<dbReference type="GO" id="GO:0000105">
    <property type="term" value="P:L-histidine biosynthetic process"/>
    <property type="evidence" value="ECO:0007669"/>
    <property type="project" value="UniProtKB-UniRule"/>
</dbReference>
<gene>
    <name evidence="13" type="primary">hisN</name>
    <name evidence="13" type="ORF">HDIA_4061</name>
</gene>
<feature type="binding site" evidence="12">
    <location>
        <position position="88"/>
    </location>
    <ligand>
        <name>Mg(2+)</name>
        <dbReference type="ChEBI" id="CHEBI:18420"/>
        <label>1</label>
        <note>catalytic</note>
    </ligand>
</feature>
<dbReference type="Gene3D" id="3.40.190.80">
    <property type="match status" value="1"/>
</dbReference>
<dbReference type="Proteomes" id="UP000223606">
    <property type="component" value="Chromosome 1"/>
</dbReference>
<dbReference type="GO" id="GO:0004401">
    <property type="term" value="F:histidinol-phosphatase activity"/>
    <property type="evidence" value="ECO:0007669"/>
    <property type="project" value="UniProtKB-UniRule"/>
</dbReference>
<dbReference type="InterPro" id="IPR000760">
    <property type="entry name" value="Inositol_monophosphatase-like"/>
</dbReference>
<evidence type="ECO:0000313" key="14">
    <source>
        <dbReference type="Proteomes" id="UP000223606"/>
    </source>
</evidence>
<reference evidence="14" key="1">
    <citation type="submission" date="2017-09" db="EMBL/GenBank/DDBJ databases">
        <title>Genome sequence of Nannocystis excedens DSM 71.</title>
        <authorList>
            <person name="Blom J."/>
        </authorList>
    </citation>
    <scope>NUCLEOTIDE SEQUENCE [LARGE SCALE GENOMIC DNA]</scope>
    <source>
        <strain evidence="14">type strain: E19</strain>
    </source>
</reference>
<evidence type="ECO:0000256" key="6">
    <source>
        <dbReference type="ARBA" id="ARBA00022723"/>
    </source>
</evidence>
<dbReference type="PANTHER" id="PTHR43200:SF6">
    <property type="entry name" value="3'(2'),5'-BISPHOSPHATE NUCLEOTIDASE"/>
    <property type="match status" value="1"/>
</dbReference>
<dbReference type="EC" id="3.1.3.15" evidence="4 11"/>
<dbReference type="OrthoDB" id="9785695at2"/>
<feature type="binding site" evidence="12">
    <location>
        <position position="213"/>
    </location>
    <ligand>
        <name>Mg(2+)</name>
        <dbReference type="ChEBI" id="CHEBI:18420"/>
        <label>1</label>
        <note>catalytic</note>
    </ligand>
</feature>
<proteinExistence type="inferred from homology"/>
<dbReference type="PROSITE" id="PS00629">
    <property type="entry name" value="IMP_1"/>
    <property type="match status" value="1"/>
</dbReference>
<sequence>MQIGMPWAPFANTLADAAGKVILPHFRSNLDVENKEVAAFDPVTVADRAAEEVIRKLIGETYPDHGVLGEEFGDTSDGAEMVWIIDPIDGTRAFISGLPVWGTLIGLQQAGKPVFGMMAQPFTGERFFGDGENAGYTGPGGDRVLKARSCASLSEATLFCTTPALFLNEARAAYDRVEKAARLARYGVDCYAYCMLAAGQIDIVIEDQLKVFDIMPLIPVIEGAGGIVTSWTGGPAIVDGKVADGGKVIASGDRRVHDEALGLLAAR</sequence>
<dbReference type="AlphaFoldDB" id="A0A2C9DB96"/>
<evidence type="ECO:0000256" key="5">
    <source>
        <dbReference type="ARBA" id="ARBA00022605"/>
    </source>
</evidence>
<organism evidence="13 14">
    <name type="scientific">Hartmannibacter diazotrophicus</name>
    <dbReference type="NCBI Taxonomy" id="1482074"/>
    <lineage>
        <taxon>Bacteria</taxon>
        <taxon>Pseudomonadati</taxon>
        <taxon>Pseudomonadota</taxon>
        <taxon>Alphaproteobacteria</taxon>
        <taxon>Hyphomicrobiales</taxon>
        <taxon>Pleomorphomonadaceae</taxon>
        <taxon>Hartmannibacter</taxon>
    </lineage>
</organism>
<dbReference type="InterPro" id="IPR011809">
    <property type="entry name" value="His_9_proposed"/>
</dbReference>
<feature type="binding site" evidence="12">
    <location>
        <position position="86"/>
    </location>
    <ligand>
        <name>Mg(2+)</name>
        <dbReference type="ChEBI" id="CHEBI:18420"/>
        <label>1</label>
        <note>catalytic</note>
    </ligand>
</feature>
<dbReference type="EMBL" id="LT960614">
    <property type="protein sequence ID" value="SON57602.1"/>
    <property type="molecule type" value="Genomic_DNA"/>
</dbReference>
<comment type="cofactor">
    <cofactor evidence="1 12">
        <name>Mg(2+)</name>
        <dbReference type="ChEBI" id="CHEBI:18420"/>
    </cofactor>
</comment>
<dbReference type="Gene3D" id="3.30.540.10">
    <property type="entry name" value="Fructose-1,6-Bisphosphatase, subunit A, domain 1"/>
    <property type="match status" value="1"/>
</dbReference>
<dbReference type="NCBIfam" id="TIGR02067">
    <property type="entry name" value="his_9_HisN"/>
    <property type="match status" value="1"/>
</dbReference>
<dbReference type="PRINTS" id="PR00377">
    <property type="entry name" value="IMPHPHTASES"/>
</dbReference>
<evidence type="ECO:0000256" key="2">
    <source>
        <dbReference type="ARBA" id="ARBA00004970"/>
    </source>
</evidence>
<accession>A0A2C9DB96</accession>
<dbReference type="UniPathway" id="UPA00031">
    <property type="reaction ID" value="UER00013"/>
</dbReference>
<evidence type="ECO:0000256" key="12">
    <source>
        <dbReference type="PIRSR" id="PIRSR600760-2"/>
    </source>
</evidence>
<evidence type="ECO:0000313" key="13">
    <source>
        <dbReference type="EMBL" id="SON57602.1"/>
    </source>
</evidence>
<feature type="binding site" evidence="12">
    <location>
        <position position="89"/>
    </location>
    <ligand>
        <name>Mg(2+)</name>
        <dbReference type="ChEBI" id="CHEBI:18420"/>
        <label>1</label>
        <note>catalytic</note>
    </ligand>
</feature>
<dbReference type="Pfam" id="PF00459">
    <property type="entry name" value="Inositol_P"/>
    <property type="match status" value="1"/>
</dbReference>
<dbReference type="RefSeq" id="WP_099557832.1">
    <property type="nucleotide sequence ID" value="NZ_LT960614.1"/>
</dbReference>
<dbReference type="InterPro" id="IPR020583">
    <property type="entry name" value="Inositol_monoP_metal-BS"/>
</dbReference>
<keyword evidence="8 12" id="KW-0460">Magnesium</keyword>
<evidence type="ECO:0000256" key="4">
    <source>
        <dbReference type="ARBA" id="ARBA00013085"/>
    </source>
</evidence>
<keyword evidence="9" id="KW-0368">Histidine biosynthesis</keyword>